<sequence>MQLRTLSQQPDLKTSLSQAERYGHHLDAIQCAGLSTTAPIQMLSTLEEEEKKLTSSMDLEINKDVKNSSPNLSPYRKAVLNVASSSSKTFNKEHRKEKNIKTESKKDFNEKNQSAKETSESKEKDKKQNQHQHLTSPTNKNSEHKATEDSSHPHDPEVKRLLNKQTQDNLAQSNGGAQKNNQQKNEERFVAPPSTYDEKKSAPSPKVGTHSQYLAKREAMDMLGNNKRFTATQRAVKNPVINTHKSDTHKSRNSKAEDSKRQVKLKNAAELVRDQVINEDRQVKEHLRGTLNLDPVIVAKQGGEELILQEM</sequence>
<feature type="compositionally biased region" description="Low complexity" evidence="1">
    <location>
        <begin position="171"/>
        <end position="183"/>
    </location>
</feature>
<keyword evidence="3" id="KW-1185">Reference proteome</keyword>
<feature type="compositionally biased region" description="Basic and acidic residues" evidence="1">
    <location>
        <begin position="90"/>
        <end position="128"/>
    </location>
</feature>
<dbReference type="Proteomes" id="UP000271624">
    <property type="component" value="Unassembled WGS sequence"/>
</dbReference>
<feature type="region of interest" description="Disordered" evidence="1">
    <location>
        <begin position="241"/>
        <end position="263"/>
    </location>
</feature>
<evidence type="ECO:0000256" key="1">
    <source>
        <dbReference type="SAM" id="MobiDB-lite"/>
    </source>
</evidence>
<feature type="compositionally biased region" description="Basic and acidic residues" evidence="1">
    <location>
        <begin position="244"/>
        <end position="261"/>
    </location>
</feature>
<proteinExistence type="predicted"/>
<reference evidence="2" key="1">
    <citation type="submission" date="2018-12" db="EMBL/GenBank/DDBJ databases">
        <authorList>
            <person name="Will S."/>
            <person name="Neumann-Schaal M."/>
            <person name="Henke P."/>
        </authorList>
    </citation>
    <scope>NUCLEOTIDE SEQUENCE</scope>
    <source>
        <strain evidence="2">PCC 7102</strain>
    </source>
</reference>
<dbReference type="EMBL" id="RSCL01000067">
    <property type="protein sequence ID" value="RUS92874.1"/>
    <property type="molecule type" value="Genomic_DNA"/>
</dbReference>
<gene>
    <name evidence="2" type="ORF">DSM106972_097990</name>
</gene>
<protein>
    <submittedName>
        <fullName evidence="2">Uncharacterized protein</fullName>
    </submittedName>
</protein>
<evidence type="ECO:0000313" key="2">
    <source>
        <dbReference type="EMBL" id="RUS92874.1"/>
    </source>
</evidence>
<comment type="caution">
    <text evidence="2">The sequence shown here is derived from an EMBL/GenBank/DDBJ whole genome shotgun (WGS) entry which is preliminary data.</text>
</comment>
<feature type="compositionally biased region" description="Polar residues" evidence="1">
    <location>
        <begin position="131"/>
        <end position="140"/>
    </location>
</feature>
<feature type="compositionally biased region" description="Basic and acidic residues" evidence="1">
    <location>
        <begin position="141"/>
        <end position="160"/>
    </location>
</feature>
<accession>A0A433UGE1</accession>
<feature type="region of interest" description="Disordered" evidence="1">
    <location>
        <begin position="57"/>
        <end position="210"/>
    </location>
</feature>
<name>A0A433UGE1_9CYAN</name>
<dbReference type="AlphaFoldDB" id="A0A433UGE1"/>
<organism evidence="2 3">
    <name type="scientific">Dulcicalothrix desertica PCC 7102</name>
    <dbReference type="NCBI Taxonomy" id="232991"/>
    <lineage>
        <taxon>Bacteria</taxon>
        <taxon>Bacillati</taxon>
        <taxon>Cyanobacteriota</taxon>
        <taxon>Cyanophyceae</taxon>
        <taxon>Nostocales</taxon>
        <taxon>Calotrichaceae</taxon>
        <taxon>Dulcicalothrix</taxon>
    </lineage>
</organism>
<evidence type="ECO:0000313" key="3">
    <source>
        <dbReference type="Proteomes" id="UP000271624"/>
    </source>
</evidence>
<reference evidence="2" key="2">
    <citation type="journal article" date="2019" name="Genome Biol. Evol.">
        <title>Day and night: Metabolic profiles and evolutionary relationships of six axenic non-marine cyanobacteria.</title>
        <authorList>
            <person name="Will S.E."/>
            <person name="Henke P."/>
            <person name="Boedeker C."/>
            <person name="Huang S."/>
            <person name="Brinkmann H."/>
            <person name="Rohde M."/>
            <person name="Jarek M."/>
            <person name="Friedl T."/>
            <person name="Seufert S."/>
            <person name="Schumacher M."/>
            <person name="Overmann J."/>
            <person name="Neumann-Schaal M."/>
            <person name="Petersen J."/>
        </authorList>
    </citation>
    <scope>NUCLEOTIDE SEQUENCE [LARGE SCALE GENOMIC DNA]</scope>
    <source>
        <strain evidence="2">PCC 7102</strain>
    </source>
</reference>